<comment type="caution">
    <text evidence="12">Lacks conserved residue(s) required for the propagation of feature annotation.</text>
</comment>
<comment type="similarity">
    <text evidence="12">Belongs to the pannexin family.</text>
</comment>
<sequence length="247" mass="29394">MSCSKAILFYTPRWLWKSWEGGKIITLMMDLDVGVCSEVERKQKKRLLLDYLWDNRNNHNWWAYKYYVCELLALFNVVGQMFLMNRFFDGAFLMYGIEVIDWIDSDQEDRIDPMIVIFPRMTKCTFHKFGSSGEVERHDAVCILPLNVVNEKIYIFLWFWFLLLGFLTTLTLMWRLLAIASPRTRVHLLNLRFRLLRRETCEALVRNTRLGDWFLLVTLGENIDSLVFKDVLTELSAKLKHAREMEA</sequence>
<comment type="function">
    <text evidence="12">Structural component of the gap junctions.</text>
</comment>
<accession>A0A8K0PA40</accession>
<comment type="caution">
    <text evidence="13">The sequence shown here is derived from an EMBL/GenBank/DDBJ whole genome shotgun (WGS) entry which is preliminary data.</text>
</comment>
<dbReference type="AlphaFoldDB" id="A0A8K0PA40"/>
<dbReference type="GO" id="GO:0005921">
    <property type="term" value="C:gap junction"/>
    <property type="evidence" value="ECO:0007669"/>
    <property type="project" value="UniProtKB-SubCell"/>
</dbReference>
<organism evidence="13 14">
    <name type="scientific">Ladona fulva</name>
    <name type="common">Scarce chaser dragonfly</name>
    <name type="synonym">Libellula fulva</name>
    <dbReference type="NCBI Taxonomy" id="123851"/>
    <lineage>
        <taxon>Eukaryota</taxon>
        <taxon>Metazoa</taxon>
        <taxon>Ecdysozoa</taxon>
        <taxon>Arthropoda</taxon>
        <taxon>Hexapoda</taxon>
        <taxon>Insecta</taxon>
        <taxon>Pterygota</taxon>
        <taxon>Palaeoptera</taxon>
        <taxon>Odonata</taxon>
        <taxon>Epiprocta</taxon>
        <taxon>Anisoptera</taxon>
        <taxon>Libelluloidea</taxon>
        <taxon>Libellulidae</taxon>
        <taxon>Ladona</taxon>
    </lineage>
</organism>
<keyword evidence="5 12" id="KW-0812">Transmembrane</keyword>
<dbReference type="GO" id="GO:0034220">
    <property type="term" value="P:monoatomic ion transmembrane transport"/>
    <property type="evidence" value="ECO:0007669"/>
    <property type="project" value="UniProtKB-KW"/>
</dbReference>
<reference evidence="13" key="1">
    <citation type="submission" date="2013-04" db="EMBL/GenBank/DDBJ databases">
        <authorList>
            <person name="Qu J."/>
            <person name="Murali S.C."/>
            <person name="Bandaranaike D."/>
            <person name="Bellair M."/>
            <person name="Blankenburg K."/>
            <person name="Chao H."/>
            <person name="Dinh H."/>
            <person name="Doddapaneni H."/>
            <person name="Downs B."/>
            <person name="Dugan-Rocha S."/>
            <person name="Elkadiri S."/>
            <person name="Gnanaolivu R.D."/>
            <person name="Hernandez B."/>
            <person name="Javaid M."/>
            <person name="Jayaseelan J.C."/>
            <person name="Lee S."/>
            <person name="Li M."/>
            <person name="Ming W."/>
            <person name="Munidasa M."/>
            <person name="Muniz J."/>
            <person name="Nguyen L."/>
            <person name="Ongeri F."/>
            <person name="Osuji N."/>
            <person name="Pu L.-L."/>
            <person name="Puazo M."/>
            <person name="Qu C."/>
            <person name="Quiroz J."/>
            <person name="Raj R."/>
            <person name="Weissenberger G."/>
            <person name="Xin Y."/>
            <person name="Zou X."/>
            <person name="Han Y."/>
            <person name="Richards S."/>
            <person name="Worley K."/>
            <person name="Muzny D."/>
            <person name="Gibbs R."/>
        </authorList>
    </citation>
    <scope>NUCLEOTIDE SEQUENCE</scope>
    <source>
        <strain evidence="13">Sampled in the wild</strain>
    </source>
</reference>
<feature type="transmembrane region" description="Helical" evidence="12">
    <location>
        <begin position="66"/>
        <end position="84"/>
    </location>
</feature>
<evidence type="ECO:0000256" key="6">
    <source>
        <dbReference type="ARBA" id="ARBA00022868"/>
    </source>
</evidence>
<keyword evidence="8 12" id="KW-1133">Transmembrane helix</keyword>
<dbReference type="PANTHER" id="PTHR11893">
    <property type="entry name" value="INNEXIN"/>
    <property type="match status" value="1"/>
</dbReference>
<keyword evidence="3 12" id="KW-0813">Transport</keyword>
<evidence type="ECO:0000256" key="7">
    <source>
        <dbReference type="ARBA" id="ARBA00022949"/>
    </source>
</evidence>
<evidence type="ECO:0000313" key="13">
    <source>
        <dbReference type="EMBL" id="KAG8238732.1"/>
    </source>
</evidence>
<keyword evidence="4" id="KW-1003">Cell membrane</keyword>
<evidence type="ECO:0000256" key="4">
    <source>
        <dbReference type="ARBA" id="ARBA00022475"/>
    </source>
</evidence>
<name>A0A8K0PA40_LADFU</name>
<evidence type="ECO:0000256" key="3">
    <source>
        <dbReference type="ARBA" id="ARBA00022448"/>
    </source>
</evidence>
<gene>
    <name evidence="12" type="primary">inx</name>
    <name evidence="13" type="ORF">J437_LFUL016003</name>
</gene>
<evidence type="ECO:0000256" key="5">
    <source>
        <dbReference type="ARBA" id="ARBA00022692"/>
    </source>
</evidence>
<protein>
    <recommendedName>
        <fullName evidence="12">Innexin</fullName>
    </recommendedName>
</protein>
<dbReference type="EMBL" id="KZ309422">
    <property type="protein sequence ID" value="KAG8238732.1"/>
    <property type="molecule type" value="Genomic_DNA"/>
</dbReference>
<evidence type="ECO:0000256" key="10">
    <source>
        <dbReference type="ARBA" id="ARBA00023136"/>
    </source>
</evidence>
<keyword evidence="6" id="KW-0303">Gap junction</keyword>
<evidence type="ECO:0000256" key="2">
    <source>
        <dbReference type="ARBA" id="ARBA00004651"/>
    </source>
</evidence>
<dbReference type="PANTHER" id="PTHR11893:SF40">
    <property type="entry name" value="INNEXIN SHAKING-B"/>
    <property type="match status" value="1"/>
</dbReference>
<evidence type="ECO:0000256" key="1">
    <source>
        <dbReference type="ARBA" id="ARBA00004610"/>
    </source>
</evidence>
<keyword evidence="10 12" id="KW-0472">Membrane</keyword>
<dbReference type="GO" id="GO:0005886">
    <property type="term" value="C:plasma membrane"/>
    <property type="evidence" value="ECO:0007669"/>
    <property type="project" value="UniProtKB-SubCell"/>
</dbReference>
<evidence type="ECO:0000256" key="8">
    <source>
        <dbReference type="ARBA" id="ARBA00022989"/>
    </source>
</evidence>
<keyword evidence="11 12" id="KW-0407">Ion channel</keyword>
<reference evidence="13" key="2">
    <citation type="submission" date="2017-10" db="EMBL/GenBank/DDBJ databases">
        <title>Ladona fulva Genome sequencing and assembly.</title>
        <authorList>
            <person name="Murali S."/>
            <person name="Richards S."/>
            <person name="Bandaranaike D."/>
            <person name="Bellair M."/>
            <person name="Blankenburg K."/>
            <person name="Chao H."/>
            <person name="Dinh H."/>
            <person name="Doddapaneni H."/>
            <person name="Dugan-Rocha S."/>
            <person name="Elkadiri S."/>
            <person name="Gnanaolivu R."/>
            <person name="Hernandez B."/>
            <person name="Skinner E."/>
            <person name="Javaid M."/>
            <person name="Lee S."/>
            <person name="Li M."/>
            <person name="Ming W."/>
            <person name="Munidasa M."/>
            <person name="Muniz J."/>
            <person name="Nguyen L."/>
            <person name="Hughes D."/>
            <person name="Osuji N."/>
            <person name="Pu L.-L."/>
            <person name="Puazo M."/>
            <person name="Qu C."/>
            <person name="Quiroz J."/>
            <person name="Raj R."/>
            <person name="Weissenberger G."/>
            <person name="Xin Y."/>
            <person name="Zou X."/>
            <person name="Han Y."/>
            <person name="Worley K."/>
            <person name="Muzny D."/>
            <person name="Gibbs R."/>
        </authorList>
    </citation>
    <scope>NUCLEOTIDE SEQUENCE</scope>
    <source>
        <strain evidence="13">Sampled in the wild</strain>
    </source>
</reference>
<dbReference type="InterPro" id="IPR000990">
    <property type="entry name" value="Innexin"/>
</dbReference>
<evidence type="ECO:0000256" key="11">
    <source>
        <dbReference type="ARBA" id="ARBA00023303"/>
    </source>
</evidence>
<keyword evidence="7" id="KW-0965">Cell junction</keyword>
<dbReference type="GO" id="GO:0005243">
    <property type="term" value="F:gap junction channel activity"/>
    <property type="evidence" value="ECO:0007669"/>
    <property type="project" value="TreeGrafter"/>
</dbReference>
<comment type="subcellular location">
    <subcellularLocation>
        <location evidence="1">Cell junction</location>
        <location evidence="1">Gap junction</location>
    </subcellularLocation>
    <subcellularLocation>
        <location evidence="2 12">Cell membrane</location>
        <topology evidence="2 12">Multi-pass membrane protein</topology>
    </subcellularLocation>
</comment>
<keyword evidence="14" id="KW-1185">Reference proteome</keyword>
<dbReference type="PRINTS" id="PR01262">
    <property type="entry name" value="INNEXIN"/>
</dbReference>
<proteinExistence type="inferred from homology"/>
<keyword evidence="9 12" id="KW-0406">Ion transport</keyword>
<dbReference type="PROSITE" id="PS51013">
    <property type="entry name" value="PANNEXIN"/>
    <property type="match status" value="1"/>
</dbReference>
<evidence type="ECO:0000256" key="12">
    <source>
        <dbReference type="RuleBase" id="RU010713"/>
    </source>
</evidence>
<dbReference type="OrthoDB" id="5867527at2759"/>
<evidence type="ECO:0000313" key="14">
    <source>
        <dbReference type="Proteomes" id="UP000792457"/>
    </source>
</evidence>
<evidence type="ECO:0000256" key="9">
    <source>
        <dbReference type="ARBA" id="ARBA00023065"/>
    </source>
</evidence>
<dbReference type="Pfam" id="PF00876">
    <property type="entry name" value="Innexin"/>
    <property type="match status" value="1"/>
</dbReference>
<dbReference type="Proteomes" id="UP000792457">
    <property type="component" value="Unassembled WGS sequence"/>
</dbReference>
<feature type="transmembrane region" description="Helical" evidence="12">
    <location>
        <begin position="153"/>
        <end position="177"/>
    </location>
</feature>